<evidence type="ECO:0000256" key="1">
    <source>
        <dbReference type="ARBA" id="ARBA00001033"/>
    </source>
</evidence>
<organism evidence="10 11">
    <name type="scientific">Thioalkalivibrio nitratireducens (strain DSM 14787 / UNIQEM 213 / ALEN2)</name>
    <dbReference type="NCBI Taxonomy" id="1255043"/>
    <lineage>
        <taxon>Bacteria</taxon>
        <taxon>Pseudomonadati</taxon>
        <taxon>Pseudomonadota</taxon>
        <taxon>Gammaproteobacteria</taxon>
        <taxon>Chromatiales</taxon>
        <taxon>Ectothiorhodospiraceae</taxon>
        <taxon>Thioalkalivibrio</taxon>
    </lineage>
</organism>
<evidence type="ECO:0000256" key="8">
    <source>
        <dbReference type="PIRSR" id="PIRSR600760-2"/>
    </source>
</evidence>
<evidence type="ECO:0000313" key="11">
    <source>
        <dbReference type="Proteomes" id="UP000010809"/>
    </source>
</evidence>
<comment type="catalytic activity">
    <reaction evidence="1 9">
        <text>a myo-inositol phosphate + H2O = myo-inositol + phosphate</text>
        <dbReference type="Rhea" id="RHEA:24056"/>
        <dbReference type="ChEBI" id="CHEBI:15377"/>
        <dbReference type="ChEBI" id="CHEBI:17268"/>
        <dbReference type="ChEBI" id="CHEBI:43474"/>
        <dbReference type="ChEBI" id="CHEBI:84139"/>
        <dbReference type="EC" id="3.1.3.25"/>
    </reaction>
</comment>
<sequence length="268" mass="29303">MHPMLNTAIKAARAAGRVTTRAWDRPDKVSIREKTRNDFVTEVDLQAEQTIVQILRQAYPDHGILAEEGGHQAGDDYVWVIDPLDGTTNFLHSVPHFAISIALRYRGRLEQAVVYNPIGEELFTATRGGGAFLNDRRIRVGQRADLHGALLGTGIPFRDEQNLDRYLATLRALIPDTAGVRRPGSAALDLAYVAAGRFDGFWEMGLRDWDIAAGVLLVQEAGGLVSDWEGKPDVFRRGDVVAGNPKVLKAMLQRLRAALAADTAPAGS</sequence>
<gene>
    <name evidence="10" type="ordered locus">TVNIR_2250</name>
</gene>
<dbReference type="OrthoDB" id="9785695at2"/>
<dbReference type="Gene3D" id="3.40.190.80">
    <property type="match status" value="1"/>
</dbReference>
<dbReference type="KEGG" id="tni:TVNIR_2250"/>
<reference evidence="10" key="1">
    <citation type="submission" date="2015-12" db="EMBL/GenBank/DDBJ databases">
        <authorList>
            <person name="Tikhonova T.V."/>
            <person name="Pavlov A.R."/>
            <person name="Beletsky A.V."/>
            <person name="Mardanov A.V."/>
            <person name="Sorokin D.Y."/>
            <person name="Ravin N.V."/>
            <person name="Popov V.O."/>
        </authorList>
    </citation>
    <scope>NUCLEOTIDE SEQUENCE</scope>
    <source>
        <strain evidence="10">DSM 14787</strain>
    </source>
</reference>
<dbReference type="Proteomes" id="UP000010809">
    <property type="component" value="Chromosome"/>
</dbReference>
<evidence type="ECO:0000256" key="7">
    <source>
        <dbReference type="ARBA" id="ARBA00022842"/>
    </source>
</evidence>
<evidence type="ECO:0000256" key="9">
    <source>
        <dbReference type="RuleBase" id="RU364068"/>
    </source>
</evidence>
<accession>L0DZX0</accession>
<dbReference type="FunFam" id="3.30.540.10:FF:000003">
    <property type="entry name" value="Inositol-1-monophosphatase"/>
    <property type="match status" value="1"/>
</dbReference>
<dbReference type="PRINTS" id="PR01959">
    <property type="entry name" value="SBIMPHPHTASE"/>
</dbReference>
<dbReference type="PRINTS" id="PR00377">
    <property type="entry name" value="IMPHPHTASES"/>
</dbReference>
<dbReference type="Pfam" id="PF00459">
    <property type="entry name" value="Inositol_P"/>
    <property type="match status" value="1"/>
</dbReference>
<keyword evidence="7 8" id="KW-0460">Magnesium</keyword>
<dbReference type="STRING" id="1255043.TVNIR_2250"/>
<evidence type="ECO:0000256" key="5">
    <source>
        <dbReference type="ARBA" id="ARBA00022801"/>
    </source>
</evidence>
<evidence type="ECO:0000256" key="3">
    <source>
        <dbReference type="ARBA" id="ARBA00009759"/>
    </source>
</evidence>
<dbReference type="InterPro" id="IPR020583">
    <property type="entry name" value="Inositol_monoP_metal-BS"/>
</dbReference>
<feature type="binding site" evidence="8">
    <location>
        <position position="82"/>
    </location>
    <ligand>
        <name>Mg(2+)</name>
        <dbReference type="ChEBI" id="CHEBI:18420"/>
        <label>1</label>
        <note>catalytic</note>
    </ligand>
</feature>
<dbReference type="InterPro" id="IPR020550">
    <property type="entry name" value="Inositol_monophosphatase_CS"/>
</dbReference>
<keyword evidence="4 8" id="KW-0479">Metal-binding</keyword>
<dbReference type="PROSITE" id="PS00630">
    <property type="entry name" value="IMP_2"/>
    <property type="match status" value="1"/>
</dbReference>
<keyword evidence="5 9" id="KW-0378">Hydrolase</keyword>
<dbReference type="eggNOG" id="COG0483">
    <property type="taxonomic scope" value="Bacteria"/>
</dbReference>
<feature type="binding site" evidence="8">
    <location>
        <position position="84"/>
    </location>
    <ligand>
        <name>Mg(2+)</name>
        <dbReference type="ChEBI" id="CHEBI:18420"/>
        <label>1</label>
        <note>catalytic</note>
    </ligand>
</feature>
<dbReference type="RefSeq" id="WP_015259027.1">
    <property type="nucleotide sequence ID" value="NC_019902.2"/>
</dbReference>
<proteinExistence type="inferred from homology"/>
<evidence type="ECO:0000256" key="4">
    <source>
        <dbReference type="ARBA" id="ARBA00022723"/>
    </source>
</evidence>
<dbReference type="GO" id="GO:0007165">
    <property type="term" value="P:signal transduction"/>
    <property type="evidence" value="ECO:0007669"/>
    <property type="project" value="TreeGrafter"/>
</dbReference>
<dbReference type="PANTHER" id="PTHR20854">
    <property type="entry name" value="INOSITOL MONOPHOSPHATASE"/>
    <property type="match status" value="1"/>
</dbReference>
<dbReference type="FunFam" id="3.40.190.80:FF:000020">
    <property type="entry name" value="Fructose-1,6-bisphosphatase/inositol-1-monophosphatase"/>
    <property type="match status" value="1"/>
</dbReference>
<feature type="binding site" evidence="8">
    <location>
        <position position="210"/>
    </location>
    <ligand>
        <name>Mg(2+)</name>
        <dbReference type="ChEBI" id="CHEBI:18420"/>
        <label>1</label>
        <note>catalytic</note>
    </ligand>
</feature>
<keyword evidence="6" id="KW-0805">Transcription regulation</keyword>
<keyword evidence="6" id="KW-0889">Transcription antitermination</keyword>
<keyword evidence="6" id="KW-0804">Transcription</keyword>
<comment type="cofactor">
    <cofactor evidence="2 8 9">
        <name>Mg(2+)</name>
        <dbReference type="ChEBI" id="CHEBI:18420"/>
    </cofactor>
</comment>
<dbReference type="AlphaFoldDB" id="L0DZX0"/>
<dbReference type="InterPro" id="IPR022337">
    <property type="entry name" value="Inositol_monophosphatase_SuhB"/>
</dbReference>
<dbReference type="SUPFAM" id="SSF56655">
    <property type="entry name" value="Carbohydrate phosphatase"/>
    <property type="match status" value="1"/>
</dbReference>
<dbReference type="GO" id="GO:0008934">
    <property type="term" value="F:inositol monophosphate 1-phosphatase activity"/>
    <property type="evidence" value="ECO:0007669"/>
    <property type="project" value="InterPro"/>
</dbReference>
<dbReference type="InterPro" id="IPR033942">
    <property type="entry name" value="IMPase"/>
</dbReference>
<feature type="binding site" evidence="8">
    <location>
        <position position="85"/>
    </location>
    <ligand>
        <name>Mg(2+)</name>
        <dbReference type="ChEBI" id="CHEBI:18420"/>
        <label>1</label>
        <note>catalytic</note>
    </ligand>
</feature>
<dbReference type="EC" id="3.1.3.25" evidence="9"/>
<dbReference type="PANTHER" id="PTHR20854:SF4">
    <property type="entry name" value="INOSITOL-1-MONOPHOSPHATASE-RELATED"/>
    <property type="match status" value="1"/>
</dbReference>
<name>L0DZX0_THIND</name>
<protein>
    <recommendedName>
        <fullName evidence="9">Inositol-1-monophosphatase</fullName>
        <ecNumber evidence="9">3.1.3.25</ecNumber>
    </recommendedName>
</protein>
<dbReference type="InterPro" id="IPR000760">
    <property type="entry name" value="Inositol_monophosphatase-like"/>
</dbReference>
<dbReference type="Gene3D" id="3.30.540.10">
    <property type="entry name" value="Fructose-1,6-Bisphosphatase, subunit A, domain 1"/>
    <property type="match status" value="1"/>
</dbReference>
<comment type="similarity">
    <text evidence="3 9">Belongs to the inositol monophosphatase superfamily.</text>
</comment>
<evidence type="ECO:0000256" key="2">
    <source>
        <dbReference type="ARBA" id="ARBA00001946"/>
    </source>
</evidence>
<evidence type="ECO:0000256" key="6">
    <source>
        <dbReference type="ARBA" id="ARBA00022814"/>
    </source>
</evidence>
<dbReference type="GO" id="GO:0046854">
    <property type="term" value="P:phosphatidylinositol phosphate biosynthetic process"/>
    <property type="evidence" value="ECO:0007669"/>
    <property type="project" value="InterPro"/>
</dbReference>
<dbReference type="HOGENOM" id="CLU_044118_0_4_6"/>
<dbReference type="GO" id="GO:0031564">
    <property type="term" value="P:transcription antitermination"/>
    <property type="evidence" value="ECO:0007669"/>
    <property type="project" value="UniProtKB-KW"/>
</dbReference>
<dbReference type="GO" id="GO:0046872">
    <property type="term" value="F:metal ion binding"/>
    <property type="evidence" value="ECO:0007669"/>
    <property type="project" value="UniProtKB-KW"/>
</dbReference>
<keyword evidence="11" id="KW-1185">Reference proteome</keyword>
<feature type="binding site" evidence="8">
    <location>
        <position position="67"/>
    </location>
    <ligand>
        <name>Mg(2+)</name>
        <dbReference type="ChEBI" id="CHEBI:18420"/>
        <label>1</label>
        <note>catalytic</note>
    </ligand>
</feature>
<dbReference type="PATRIC" id="fig|1255043.3.peg.2271"/>
<dbReference type="EMBL" id="CP003989">
    <property type="protein sequence ID" value="AGA33906.1"/>
    <property type="molecule type" value="Genomic_DNA"/>
</dbReference>
<dbReference type="CDD" id="cd01639">
    <property type="entry name" value="IMPase"/>
    <property type="match status" value="1"/>
</dbReference>
<evidence type="ECO:0000313" key="10">
    <source>
        <dbReference type="EMBL" id="AGA33906.1"/>
    </source>
</evidence>
<dbReference type="GO" id="GO:0006020">
    <property type="term" value="P:inositol metabolic process"/>
    <property type="evidence" value="ECO:0007669"/>
    <property type="project" value="TreeGrafter"/>
</dbReference>
<dbReference type="PROSITE" id="PS00629">
    <property type="entry name" value="IMP_1"/>
    <property type="match status" value="1"/>
</dbReference>